<keyword evidence="5" id="KW-0460">Magnesium</keyword>
<dbReference type="InterPro" id="IPR051804">
    <property type="entry name" value="Carb_Metab_Reg_Kinase/Isom"/>
</dbReference>
<protein>
    <recommendedName>
        <fullName evidence="6">fructokinase</fullName>
        <ecNumber evidence="6">2.7.1.4</ecNumber>
    </recommendedName>
</protein>
<keyword evidence="9" id="KW-1185">Reference proteome</keyword>
<accession>A0ABU7VSI1</accession>
<dbReference type="EC" id="2.7.1.4" evidence="6"/>
<gene>
    <name evidence="8" type="ORF">V3851_12600</name>
</gene>
<dbReference type="RefSeq" id="WP_331846885.1">
    <property type="nucleotide sequence ID" value="NZ_JAZHPZ010000005.1"/>
</dbReference>
<sequence length="288" mass="31056">MYGAIEAGGTKFVCAVGNEAFEVLDRIAFPTTTPEETLTQVFEFFDRYELKAIGIGSFGPIDINRDSPTYGYIKNTPKLAWANFDLLGAVKQRYGVPVGWNTDVNIAALSEAAKGAGEGMRNVLYLTVGTGIGGGAVIGGRMLEGFGHPEMGHIKVRKHPDDPFAGTCPYHGDCLEGLAAGPSIDARVKKKGYELGQDHEVWDYLAHYLAQALYNYSMVLRPEVIVLGGGVMKSPVLLSKVKGILLELIAGYIDIPSIDRYLVPPKLGDDVGVIGGFLLAKMELDGER</sequence>
<evidence type="ECO:0000256" key="1">
    <source>
        <dbReference type="ARBA" id="ARBA00001946"/>
    </source>
</evidence>
<comment type="similarity">
    <text evidence="2">Belongs to the ROK (NagC/XylR) family.</text>
</comment>
<dbReference type="PROSITE" id="PS01125">
    <property type="entry name" value="ROK"/>
    <property type="match status" value="1"/>
</dbReference>
<evidence type="ECO:0000313" key="9">
    <source>
        <dbReference type="Proteomes" id="UP001306950"/>
    </source>
</evidence>
<comment type="catalytic activity">
    <reaction evidence="7">
        <text>D-fructose + ATP = D-fructose 6-phosphate + ADP + H(+)</text>
        <dbReference type="Rhea" id="RHEA:16125"/>
        <dbReference type="ChEBI" id="CHEBI:15378"/>
        <dbReference type="ChEBI" id="CHEBI:30616"/>
        <dbReference type="ChEBI" id="CHEBI:37721"/>
        <dbReference type="ChEBI" id="CHEBI:61527"/>
        <dbReference type="ChEBI" id="CHEBI:456216"/>
        <dbReference type="EC" id="2.7.1.4"/>
    </reaction>
</comment>
<dbReference type="Pfam" id="PF00480">
    <property type="entry name" value="ROK"/>
    <property type="match status" value="1"/>
</dbReference>
<proteinExistence type="inferred from homology"/>
<evidence type="ECO:0000256" key="6">
    <source>
        <dbReference type="ARBA" id="ARBA00038887"/>
    </source>
</evidence>
<dbReference type="InterPro" id="IPR043129">
    <property type="entry name" value="ATPase_NBD"/>
</dbReference>
<keyword evidence="3" id="KW-0479">Metal-binding</keyword>
<keyword evidence="4" id="KW-0862">Zinc</keyword>
<dbReference type="Gene3D" id="3.30.420.40">
    <property type="match status" value="2"/>
</dbReference>
<evidence type="ECO:0000256" key="2">
    <source>
        <dbReference type="ARBA" id="ARBA00006479"/>
    </source>
</evidence>
<dbReference type="CDD" id="cd24067">
    <property type="entry name" value="ASKHA_NBD_ROK_BsFRK-like"/>
    <property type="match status" value="1"/>
</dbReference>
<organism evidence="8 9">
    <name type="scientific">Paenibacillus haidiansis</name>
    <dbReference type="NCBI Taxonomy" id="1574488"/>
    <lineage>
        <taxon>Bacteria</taxon>
        <taxon>Bacillati</taxon>
        <taxon>Bacillota</taxon>
        <taxon>Bacilli</taxon>
        <taxon>Bacillales</taxon>
        <taxon>Paenibacillaceae</taxon>
        <taxon>Paenibacillus</taxon>
    </lineage>
</organism>
<dbReference type="InterPro" id="IPR049874">
    <property type="entry name" value="ROK_cs"/>
</dbReference>
<evidence type="ECO:0000256" key="3">
    <source>
        <dbReference type="ARBA" id="ARBA00022723"/>
    </source>
</evidence>
<evidence type="ECO:0000256" key="5">
    <source>
        <dbReference type="ARBA" id="ARBA00022842"/>
    </source>
</evidence>
<comment type="cofactor">
    <cofactor evidence="1">
        <name>Mg(2+)</name>
        <dbReference type="ChEBI" id="CHEBI:18420"/>
    </cofactor>
</comment>
<reference evidence="8 9" key="1">
    <citation type="submission" date="2024-02" db="EMBL/GenBank/DDBJ databases">
        <title>A nitrogen-fixing paenibacillus bacterium.</title>
        <authorList>
            <person name="Zhang W.L."/>
            <person name="Chen S.F."/>
        </authorList>
    </citation>
    <scope>NUCLEOTIDE SEQUENCE [LARGE SCALE GENOMIC DNA]</scope>
    <source>
        <strain evidence="8 9">M1</strain>
    </source>
</reference>
<dbReference type="PANTHER" id="PTHR42742">
    <property type="entry name" value="TRANSCRIPTIONAL REPRESSOR MPRA"/>
    <property type="match status" value="1"/>
</dbReference>
<evidence type="ECO:0000256" key="7">
    <source>
        <dbReference type="ARBA" id="ARBA00048451"/>
    </source>
</evidence>
<dbReference type="PANTHER" id="PTHR42742:SF3">
    <property type="entry name" value="FRUCTOKINASE"/>
    <property type="match status" value="1"/>
</dbReference>
<evidence type="ECO:0000256" key="4">
    <source>
        <dbReference type="ARBA" id="ARBA00022833"/>
    </source>
</evidence>
<dbReference type="InterPro" id="IPR000600">
    <property type="entry name" value="ROK"/>
</dbReference>
<comment type="caution">
    <text evidence="8">The sequence shown here is derived from an EMBL/GenBank/DDBJ whole genome shotgun (WGS) entry which is preliminary data.</text>
</comment>
<dbReference type="Proteomes" id="UP001306950">
    <property type="component" value="Unassembled WGS sequence"/>
</dbReference>
<dbReference type="SUPFAM" id="SSF53067">
    <property type="entry name" value="Actin-like ATPase domain"/>
    <property type="match status" value="1"/>
</dbReference>
<name>A0ABU7VSI1_9BACL</name>
<evidence type="ECO:0000313" key="8">
    <source>
        <dbReference type="EMBL" id="MEF2966672.1"/>
    </source>
</evidence>
<dbReference type="EMBL" id="JAZHPZ010000005">
    <property type="protein sequence ID" value="MEF2966672.1"/>
    <property type="molecule type" value="Genomic_DNA"/>
</dbReference>